<keyword evidence="1" id="KW-0804">Transcription</keyword>
<keyword evidence="3" id="KW-1185">Reference proteome</keyword>
<dbReference type="HAMAP" id="MF_00615">
    <property type="entry name" value="RNApol_arch_Rpo12"/>
    <property type="match status" value="1"/>
</dbReference>
<keyword evidence="1" id="KW-0808">Transferase</keyword>
<dbReference type="GO" id="GO:0003677">
    <property type="term" value="F:DNA binding"/>
    <property type="evidence" value="ECO:0007669"/>
    <property type="project" value="InterPro"/>
</dbReference>
<keyword evidence="1" id="KW-0479">Metal-binding</keyword>
<dbReference type="eggNOG" id="arCOG04341">
    <property type="taxonomic scope" value="Archaea"/>
</dbReference>
<dbReference type="KEGG" id="acj:ACAM_1023"/>
<comment type="function">
    <text evidence="1">DNA-dependent RNA polymerase (RNAP) catalyzes the transcription of DNA into RNA using the four ribonucleoside triphosphates as substrates.</text>
</comment>
<dbReference type="GO" id="GO:0008270">
    <property type="term" value="F:zinc ion binding"/>
    <property type="evidence" value="ECO:0007669"/>
    <property type="project" value="UniProtKB-UniRule"/>
</dbReference>
<evidence type="ECO:0000313" key="3">
    <source>
        <dbReference type="Proteomes" id="UP000016887"/>
    </source>
</evidence>
<comment type="subcellular location">
    <subcellularLocation>
        <location evidence="1">Cytoplasm</location>
    </subcellularLocation>
</comment>
<evidence type="ECO:0000313" key="2">
    <source>
        <dbReference type="EMBL" id="BAN90492.1"/>
    </source>
</evidence>
<keyword evidence="1" id="KW-0862">Zinc</keyword>
<keyword evidence="1" id="KW-0963">Cytoplasm</keyword>
<organism evidence="2 3">
    <name type="scientific">Aeropyrum camini SY1 = JCM 12091</name>
    <dbReference type="NCBI Taxonomy" id="1198449"/>
    <lineage>
        <taxon>Archaea</taxon>
        <taxon>Thermoproteota</taxon>
        <taxon>Thermoprotei</taxon>
        <taxon>Desulfurococcales</taxon>
        <taxon>Desulfurococcaceae</taxon>
        <taxon>Aeropyrum</taxon>
    </lineage>
</organism>
<comment type="cofactor">
    <cofactor evidence="1">
        <name>Zn(2+)</name>
        <dbReference type="ChEBI" id="CHEBI:29105"/>
    </cofactor>
    <text evidence="1">Binds 1 zinc ion.</text>
</comment>
<dbReference type="GO" id="GO:0003899">
    <property type="term" value="F:DNA-directed RNA polymerase activity"/>
    <property type="evidence" value="ECO:0007669"/>
    <property type="project" value="UniProtKB-UniRule"/>
</dbReference>
<name>U3TAD1_9CREN</name>
<dbReference type="AlphaFoldDB" id="U3TAD1"/>
<reference evidence="2 3" key="1">
    <citation type="journal article" date="2013" name="Appl. Environ. Microbiol.">
        <title>Variation of the Virus-Related Elements within Syntenic Genomes of the Hyperthermophilic Archaeon Aeropyrum.</title>
        <authorList>
            <person name="Daifuku T."/>
            <person name="Yoshida T."/>
            <person name="Kitamura T."/>
            <person name="Kawaichi S."/>
            <person name="Inoue T."/>
            <person name="Nomura K."/>
            <person name="Yoshida Y."/>
            <person name="Kuno S."/>
            <person name="Sako Y."/>
        </authorList>
    </citation>
    <scope>NUCLEOTIDE SEQUENCE [LARGE SCALE GENOMIC DNA]</scope>
    <source>
        <strain evidence="2 3">SY1</strain>
    </source>
</reference>
<feature type="binding site" evidence="1">
    <location>
        <position position="55"/>
    </location>
    <ligand>
        <name>Zn(2+)</name>
        <dbReference type="ChEBI" id="CHEBI:29105"/>
    </ligand>
</feature>
<dbReference type="Proteomes" id="UP000016887">
    <property type="component" value="Chromosome"/>
</dbReference>
<dbReference type="GO" id="GO:0006351">
    <property type="term" value="P:DNA-templated transcription"/>
    <property type="evidence" value="ECO:0007669"/>
    <property type="project" value="UniProtKB-UniRule"/>
</dbReference>
<dbReference type="EC" id="2.7.7.6" evidence="1"/>
<dbReference type="STRING" id="1198449.ACAM_1023"/>
<feature type="binding site" evidence="1">
    <location>
        <position position="34"/>
    </location>
    <ligand>
        <name>Zn(2+)</name>
        <dbReference type="ChEBI" id="CHEBI:29105"/>
    </ligand>
</feature>
<dbReference type="Gene3D" id="2.20.28.30">
    <property type="entry name" value="RNA polymerase ii, chain L"/>
    <property type="match status" value="1"/>
</dbReference>
<keyword evidence="1" id="KW-0240">DNA-directed RNA polymerase</keyword>
<dbReference type="InterPro" id="IPR023464">
    <property type="entry name" value="Rpo12"/>
</dbReference>
<protein>
    <recommendedName>
        <fullName evidence="1">DNA-directed RNA polymerase subunit Rpo12</fullName>
        <ecNumber evidence="1">2.7.7.6</ecNumber>
    </recommendedName>
    <alternativeName>
        <fullName evidence="1">DNA-directed RNA polymerase subunit P</fullName>
    </alternativeName>
</protein>
<gene>
    <name evidence="1" type="primary">rpo12</name>
    <name evidence="1" type="synonym">rpoP</name>
    <name evidence="2" type="ORF">ACAM_1023</name>
</gene>
<dbReference type="SUPFAM" id="SSF63393">
    <property type="entry name" value="RNA polymerase subunits"/>
    <property type="match status" value="1"/>
</dbReference>
<proteinExistence type="inferred from homology"/>
<evidence type="ECO:0000256" key="1">
    <source>
        <dbReference type="HAMAP-Rule" id="MF_00615"/>
    </source>
</evidence>
<feature type="binding site" evidence="1">
    <location>
        <position position="52"/>
    </location>
    <ligand>
        <name>Zn(2+)</name>
        <dbReference type="ChEBI" id="CHEBI:29105"/>
    </ligand>
</feature>
<dbReference type="GO" id="GO:0000428">
    <property type="term" value="C:DNA-directed RNA polymerase complex"/>
    <property type="evidence" value="ECO:0007669"/>
    <property type="project" value="UniProtKB-KW"/>
</dbReference>
<dbReference type="EMBL" id="AP012489">
    <property type="protein sequence ID" value="BAN90492.1"/>
    <property type="molecule type" value="Genomic_DNA"/>
</dbReference>
<dbReference type="InterPro" id="IPR029040">
    <property type="entry name" value="RPABC4/Spt4"/>
</dbReference>
<comment type="subunit">
    <text evidence="1">Part of the RNA polymerase complex.</text>
</comment>
<comment type="similarity">
    <text evidence="1">Belongs to the archaeal Rpo12/eukaryotic RPC10 RNA polymerase subunit family.</text>
</comment>
<comment type="catalytic activity">
    <reaction evidence="1">
        <text>RNA(n) + a ribonucleoside 5'-triphosphate = RNA(n+1) + diphosphate</text>
        <dbReference type="Rhea" id="RHEA:21248"/>
        <dbReference type="Rhea" id="RHEA-COMP:14527"/>
        <dbReference type="Rhea" id="RHEA-COMP:17342"/>
        <dbReference type="ChEBI" id="CHEBI:33019"/>
        <dbReference type="ChEBI" id="CHEBI:61557"/>
        <dbReference type="ChEBI" id="CHEBI:140395"/>
        <dbReference type="EC" id="2.7.7.6"/>
    </reaction>
</comment>
<accession>U3TAD1</accession>
<dbReference type="GO" id="GO:0005737">
    <property type="term" value="C:cytoplasm"/>
    <property type="evidence" value="ECO:0007669"/>
    <property type="project" value="UniProtKB-SubCell"/>
</dbReference>
<sequence>MGLGGVAEDIWGVEEELVEEEPRQGQVVYVCIRCGAQYTIDELIQAGLGYVCQRCSSRIFVKPRGAGGKVKPKRVYAV</sequence>
<keyword evidence="1" id="KW-0548">Nucleotidyltransferase</keyword>